<organism evidence="1 2">
    <name type="scientific">Ambrosiozyma monospora</name>
    <name type="common">Yeast</name>
    <name type="synonym">Endomycopsis monosporus</name>
    <dbReference type="NCBI Taxonomy" id="43982"/>
    <lineage>
        <taxon>Eukaryota</taxon>
        <taxon>Fungi</taxon>
        <taxon>Dikarya</taxon>
        <taxon>Ascomycota</taxon>
        <taxon>Saccharomycotina</taxon>
        <taxon>Pichiomycetes</taxon>
        <taxon>Pichiales</taxon>
        <taxon>Pichiaceae</taxon>
        <taxon>Ambrosiozyma</taxon>
    </lineage>
</organism>
<gene>
    <name evidence="1" type="ORF">Amon02_000493000</name>
</gene>
<proteinExistence type="predicted"/>
<comment type="caution">
    <text evidence="1">The sequence shown here is derived from an EMBL/GenBank/DDBJ whole genome shotgun (WGS) entry which is preliminary data.</text>
</comment>
<evidence type="ECO:0000313" key="2">
    <source>
        <dbReference type="Proteomes" id="UP001165064"/>
    </source>
</evidence>
<accession>A0ACB5T588</accession>
<keyword evidence="2" id="KW-1185">Reference proteome</keyword>
<evidence type="ECO:0000313" key="1">
    <source>
        <dbReference type="EMBL" id="GME81433.1"/>
    </source>
</evidence>
<name>A0ACB5T588_AMBMO</name>
<sequence length="232" mass="25724">MYRVNDANGFPSVITLFSAPNYCGTYRNKAAALIYDGATFNIKQFVSSPTPYHLPDFMDVFEWSLPFVAEKVLDILVAVLNICSEDELLQKTPLARTVVSSLDEVPEKPVKPATGAGAGTAPMSDANLEARAALRKKLLSIGRMSRMFSILREESEKVENLRTMAGGQLPKGILVDGREALHNKLQSFGEARDADLRNEGLPPTSEEIVERKRRKSIEQQKFIEEGDLNVTH</sequence>
<dbReference type="EMBL" id="BSXS01003503">
    <property type="protein sequence ID" value="GME81433.1"/>
    <property type="molecule type" value="Genomic_DNA"/>
</dbReference>
<protein>
    <submittedName>
        <fullName evidence="1">Unnamed protein product</fullName>
    </submittedName>
</protein>
<dbReference type="Proteomes" id="UP001165064">
    <property type="component" value="Unassembled WGS sequence"/>
</dbReference>
<reference evidence="1" key="1">
    <citation type="submission" date="2023-04" db="EMBL/GenBank/DDBJ databases">
        <title>Ambrosiozyma monospora NBRC 10751.</title>
        <authorList>
            <person name="Ichikawa N."/>
            <person name="Sato H."/>
            <person name="Tonouchi N."/>
        </authorList>
    </citation>
    <scope>NUCLEOTIDE SEQUENCE</scope>
    <source>
        <strain evidence="1">NBRC 10751</strain>
    </source>
</reference>